<dbReference type="EMBL" id="JACHFD010000017">
    <property type="protein sequence ID" value="MBB5352871.1"/>
    <property type="molecule type" value="Genomic_DNA"/>
</dbReference>
<evidence type="ECO:0000313" key="2">
    <source>
        <dbReference type="EMBL" id="MBB5352871.1"/>
    </source>
</evidence>
<sequence>MTVMNRLTNPAPFAPGAAANALLEAAASPPSISLRGDHPSTRPANFTRTAAT</sequence>
<feature type="compositionally biased region" description="Polar residues" evidence="1">
    <location>
        <begin position="42"/>
        <end position="52"/>
    </location>
</feature>
<keyword evidence="3" id="KW-1185">Reference proteome</keyword>
<name>A0A840VJK6_9BACT</name>
<dbReference type="AlphaFoldDB" id="A0A840VJK6"/>
<feature type="region of interest" description="Disordered" evidence="1">
    <location>
        <begin position="30"/>
        <end position="52"/>
    </location>
</feature>
<evidence type="ECO:0000256" key="1">
    <source>
        <dbReference type="SAM" id="MobiDB-lite"/>
    </source>
</evidence>
<proteinExistence type="predicted"/>
<organism evidence="2 3">
    <name type="scientific">Haloferula luteola</name>
    <dbReference type="NCBI Taxonomy" id="595692"/>
    <lineage>
        <taxon>Bacteria</taxon>
        <taxon>Pseudomonadati</taxon>
        <taxon>Verrucomicrobiota</taxon>
        <taxon>Verrucomicrobiia</taxon>
        <taxon>Verrucomicrobiales</taxon>
        <taxon>Verrucomicrobiaceae</taxon>
        <taxon>Haloferula</taxon>
    </lineage>
</organism>
<protein>
    <submittedName>
        <fullName evidence="2">Uncharacterized protein</fullName>
    </submittedName>
</protein>
<accession>A0A840VJK6</accession>
<gene>
    <name evidence="2" type="ORF">HNR46_003120</name>
</gene>
<reference evidence="2 3" key="1">
    <citation type="submission" date="2020-08" db="EMBL/GenBank/DDBJ databases">
        <title>Genomic Encyclopedia of Type Strains, Phase IV (KMG-IV): sequencing the most valuable type-strain genomes for metagenomic binning, comparative biology and taxonomic classification.</title>
        <authorList>
            <person name="Goeker M."/>
        </authorList>
    </citation>
    <scope>NUCLEOTIDE SEQUENCE [LARGE SCALE GENOMIC DNA]</scope>
    <source>
        <strain evidence="2 3">YC6886</strain>
    </source>
</reference>
<dbReference type="Proteomes" id="UP000557717">
    <property type="component" value="Unassembled WGS sequence"/>
</dbReference>
<comment type="caution">
    <text evidence="2">The sequence shown here is derived from an EMBL/GenBank/DDBJ whole genome shotgun (WGS) entry which is preliminary data.</text>
</comment>
<evidence type="ECO:0000313" key="3">
    <source>
        <dbReference type="Proteomes" id="UP000557717"/>
    </source>
</evidence>